<comment type="similarity">
    <text evidence="2">Belongs to the BMP lipoprotein family.</text>
</comment>
<dbReference type="Proteomes" id="UP001589627">
    <property type="component" value="Unassembled WGS sequence"/>
</dbReference>
<feature type="domain" description="ABC transporter substrate-binding protein PnrA-like" evidence="8">
    <location>
        <begin position="49"/>
        <end position="345"/>
    </location>
</feature>
<dbReference type="InterPro" id="IPR028082">
    <property type="entry name" value="Peripla_BP_I"/>
</dbReference>
<dbReference type="PANTHER" id="PTHR34296:SF2">
    <property type="entry name" value="ABC TRANSPORTER GUANOSINE-BINDING PROTEIN NUPN"/>
    <property type="match status" value="1"/>
</dbReference>
<evidence type="ECO:0000313" key="9">
    <source>
        <dbReference type="EMBL" id="MFB9834364.1"/>
    </source>
</evidence>
<dbReference type="RefSeq" id="WP_378203821.1">
    <property type="nucleotide sequence ID" value="NZ_JBHLZP010000135.1"/>
</dbReference>
<name>A0ABV5YJS7_9ACTN</name>
<feature type="chain" id="PRO_5045769228" evidence="7">
    <location>
        <begin position="21"/>
        <end position="349"/>
    </location>
</feature>
<gene>
    <name evidence="9" type="ORF">ACFFNX_19460</name>
</gene>
<feature type="signal peptide" evidence="7">
    <location>
        <begin position="1"/>
        <end position="20"/>
    </location>
</feature>
<accession>A0ABV5YJS7</accession>
<evidence type="ECO:0000256" key="2">
    <source>
        <dbReference type="ARBA" id="ARBA00008610"/>
    </source>
</evidence>
<dbReference type="Gene3D" id="3.40.50.2300">
    <property type="match status" value="2"/>
</dbReference>
<organism evidence="9 10">
    <name type="scientific">Actinoallomurus acaciae</name>
    <dbReference type="NCBI Taxonomy" id="502577"/>
    <lineage>
        <taxon>Bacteria</taxon>
        <taxon>Bacillati</taxon>
        <taxon>Actinomycetota</taxon>
        <taxon>Actinomycetes</taxon>
        <taxon>Streptosporangiales</taxon>
        <taxon>Thermomonosporaceae</taxon>
        <taxon>Actinoallomurus</taxon>
    </lineage>
</organism>
<keyword evidence="10" id="KW-1185">Reference proteome</keyword>
<dbReference type="InterPro" id="IPR003760">
    <property type="entry name" value="PnrA-like"/>
</dbReference>
<evidence type="ECO:0000259" key="8">
    <source>
        <dbReference type="Pfam" id="PF02608"/>
    </source>
</evidence>
<evidence type="ECO:0000313" key="10">
    <source>
        <dbReference type="Proteomes" id="UP001589627"/>
    </source>
</evidence>
<sequence>MRRGVKIVAIAASAVMALSAAGCGGKKATTGGGGGGGDGKKSLKVGLAYDVGGRGDKSFNDAAYAGLQKVQQELKLDVKDLEAKEGESDNDKIQRLELLAKSGYNPVIAVGFVYATALGKVASKYPNTKFAIVDDDTIQKPNVTDLLFAEQEGSYLVGAAAAKKSQTGNIGFIGGVQTPLIKKFEAGYVAGAKKINPKIKVQIKYISQPPDFSGFKDPAKGKTIAQGMYDQGADVVYASAGLSGTGSLESATAEKKWFIGVDSDQYQTASAAEKPYVLTSMLKRVDTAVFNFVKSVGDGTVQKGDVRFSLKNDGIDYATSNPAALGDMTTTLNDLKQQIISGKITPPEK</sequence>
<dbReference type="EMBL" id="JBHLZP010000135">
    <property type="protein sequence ID" value="MFB9834364.1"/>
    <property type="molecule type" value="Genomic_DNA"/>
</dbReference>
<dbReference type="PROSITE" id="PS51257">
    <property type="entry name" value="PROKAR_LIPOPROTEIN"/>
    <property type="match status" value="1"/>
</dbReference>
<dbReference type="Pfam" id="PF02608">
    <property type="entry name" value="Bmp"/>
    <property type="match status" value="1"/>
</dbReference>
<dbReference type="InterPro" id="IPR050957">
    <property type="entry name" value="BMP_lipoprotein"/>
</dbReference>
<evidence type="ECO:0000256" key="7">
    <source>
        <dbReference type="SAM" id="SignalP"/>
    </source>
</evidence>
<keyword evidence="6" id="KW-0449">Lipoprotein</keyword>
<keyword evidence="4 7" id="KW-0732">Signal</keyword>
<proteinExistence type="inferred from homology"/>
<keyword evidence="5" id="KW-0472">Membrane</keyword>
<dbReference type="CDD" id="cd06354">
    <property type="entry name" value="PBP1_PrnA-like"/>
    <property type="match status" value="1"/>
</dbReference>
<evidence type="ECO:0000256" key="3">
    <source>
        <dbReference type="ARBA" id="ARBA00022475"/>
    </source>
</evidence>
<dbReference type="PANTHER" id="PTHR34296">
    <property type="entry name" value="TRANSCRIPTIONAL ACTIVATOR PROTEIN MED"/>
    <property type="match status" value="1"/>
</dbReference>
<keyword evidence="3" id="KW-1003">Cell membrane</keyword>
<protein>
    <submittedName>
        <fullName evidence="9">BMP family protein</fullName>
    </submittedName>
</protein>
<reference evidence="9 10" key="1">
    <citation type="submission" date="2024-09" db="EMBL/GenBank/DDBJ databases">
        <authorList>
            <person name="Sun Q."/>
            <person name="Mori K."/>
        </authorList>
    </citation>
    <scope>NUCLEOTIDE SEQUENCE [LARGE SCALE GENOMIC DNA]</scope>
    <source>
        <strain evidence="9 10">TBRC 0563</strain>
    </source>
</reference>
<comment type="caution">
    <text evidence="9">The sequence shown here is derived from an EMBL/GenBank/DDBJ whole genome shotgun (WGS) entry which is preliminary data.</text>
</comment>
<evidence type="ECO:0000256" key="1">
    <source>
        <dbReference type="ARBA" id="ARBA00004193"/>
    </source>
</evidence>
<evidence type="ECO:0000256" key="4">
    <source>
        <dbReference type="ARBA" id="ARBA00022729"/>
    </source>
</evidence>
<evidence type="ECO:0000256" key="6">
    <source>
        <dbReference type="ARBA" id="ARBA00023288"/>
    </source>
</evidence>
<dbReference type="SUPFAM" id="SSF53822">
    <property type="entry name" value="Periplasmic binding protein-like I"/>
    <property type="match status" value="1"/>
</dbReference>
<evidence type="ECO:0000256" key="5">
    <source>
        <dbReference type="ARBA" id="ARBA00023136"/>
    </source>
</evidence>
<comment type="subcellular location">
    <subcellularLocation>
        <location evidence="1">Cell membrane</location>
        <topology evidence="1">Lipid-anchor</topology>
    </subcellularLocation>
</comment>